<dbReference type="AlphaFoldDB" id="X0S0S3"/>
<comment type="caution">
    <text evidence="1">The sequence shown here is derived from an EMBL/GenBank/DDBJ whole genome shotgun (WGS) entry which is preliminary data.</text>
</comment>
<sequence>MVIGYLLTKYIAKAKISSAEITAKNIVENAEREA</sequence>
<name>X0S0S3_9ZZZZ</name>
<accession>X0S0S3</accession>
<dbReference type="EMBL" id="BARS01009014">
    <property type="protein sequence ID" value="GAF68871.1"/>
    <property type="molecule type" value="Genomic_DNA"/>
</dbReference>
<gene>
    <name evidence="1" type="ORF">S01H1_17059</name>
</gene>
<evidence type="ECO:0000313" key="1">
    <source>
        <dbReference type="EMBL" id="GAF68871.1"/>
    </source>
</evidence>
<reference evidence="1" key="1">
    <citation type="journal article" date="2014" name="Front. Microbiol.">
        <title>High frequency of phylogenetically diverse reductive dehalogenase-homologous genes in deep subseafloor sedimentary metagenomes.</title>
        <authorList>
            <person name="Kawai M."/>
            <person name="Futagami T."/>
            <person name="Toyoda A."/>
            <person name="Takaki Y."/>
            <person name="Nishi S."/>
            <person name="Hori S."/>
            <person name="Arai W."/>
            <person name="Tsubouchi T."/>
            <person name="Morono Y."/>
            <person name="Uchiyama I."/>
            <person name="Ito T."/>
            <person name="Fujiyama A."/>
            <person name="Inagaki F."/>
            <person name="Takami H."/>
        </authorList>
    </citation>
    <scope>NUCLEOTIDE SEQUENCE</scope>
    <source>
        <strain evidence="1">Expedition CK06-06</strain>
    </source>
</reference>
<feature type="non-terminal residue" evidence="1">
    <location>
        <position position="34"/>
    </location>
</feature>
<organism evidence="1">
    <name type="scientific">marine sediment metagenome</name>
    <dbReference type="NCBI Taxonomy" id="412755"/>
    <lineage>
        <taxon>unclassified sequences</taxon>
        <taxon>metagenomes</taxon>
        <taxon>ecological metagenomes</taxon>
    </lineage>
</organism>
<proteinExistence type="predicted"/>
<protein>
    <submittedName>
        <fullName evidence="1">Uncharacterized protein</fullName>
    </submittedName>
</protein>